<dbReference type="GO" id="GO:0005975">
    <property type="term" value="P:carbohydrate metabolic process"/>
    <property type="evidence" value="ECO:0007669"/>
    <property type="project" value="InterPro"/>
</dbReference>
<dbReference type="InterPro" id="IPR000490">
    <property type="entry name" value="Glyco_hydro_17"/>
</dbReference>
<sequence>MLIRIQNVLFLYLLPVIFLLFINPPSSSVAAPIGICYGRVTNIQFPSPSTIVKFLNSNGINNIRIFDADPTILKSFSGTAITLIVGVPNQNLPFLANANINTSIEWLQSNIFSHIPANQIKYIAVGNEVFLKDQSNTPYLIPAMLNLYQALLMLNLNNIKLSSPQASSILSISYPPSSGTFDPYLDHVMKPFLQFLYDSRSPLMVNVYPYISYVNNLKQVQLDYALFKSKRAVQDGAFKYNNLFAATIDAFLYAMEKDGYPGIQVVVTETGWPTAGGEGANVKNALAYNGEVVRQIMNNVGTPKRPKEGMEAYLFGLFDENGKGEEEYEKHFGIFGLDGNKAYNLSFNW</sequence>
<feature type="chain" id="PRO_5001643412" description="glucan endo-1,3-beta-D-glucosidase" evidence="10">
    <location>
        <begin position="31"/>
        <end position="349"/>
    </location>
</feature>
<evidence type="ECO:0000256" key="4">
    <source>
        <dbReference type="ARBA" id="ARBA00022801"/>
    </source>
</evidence>
<dbReference type="Proteomes" id="UP000027138">
    <property type="component" value="Unassembled WGS sequence"/>
</dbReference>
<dbReference type="Gene3D" id="3.20.20.80">
    <property type="entry name" value="Glycosidases"/>
    <property type="match status" value="1"/>
</dbReference>
<name>A0A067K472_JATCU</name>
<gene>
    <name evidence="11" type="ORF">JCGZ_17752</name>
</gene>
<keyword evidence="12" id="KW-1185">Reference proteome</keyword>
<comment type="similarity">
    <text evidence="2 8">Belongs to the glycosyl hydrolase 17 family.</text>
</comment>
<dbReference type="FunFam" id="3.20.20.80:FF:000010">
    <property type="entry name" value="glucan endo-1,3-beta-glucosidase, basic"/>
    <property type="match status" value="1"/>
</dbReference>
<comment type="catalytic activity">
    <reaction evidence="1">
        <text>Hydrolysis of (1-&gt;3)-beta-D-glucosidic linkages in (1-&gt;3)-beta-D-glucans.</text>
        <dbReference type="EC" id="3.2.1.39"/>
    </reaction>
</comment>
<dbReference type="SUPFAM" id="SSF51445">
    <property type="entry name" value="(Trans)glycosidases"/>
    <property type="match status" value="1"/>
</dbReference>
<dbReference type="InterPro" id="IPR017853">
    <property type="entry name" value="GH"/>
</dbReference>
<dbReference type="InterPro" id="IPR044965">
    <property type="entry name" value="Glyco_hydro_17_plant"/>
</dbReference>
<evidence type="ECO:0000313" key="11">
    <source>
        <dbReference type="EMBL" id="KDP26594.1"/>
    </source>
</evidence>
<keyword evidence="10" id="KW-0732">Signal</keyword>
<evidence type="ECO:0000256" key="1">
    <source>
        <dbReference type="ARBA" id="ARBA00000382"/>
    </source>
</evidence>
<evidence type="ECO:0000256" key="3">
    <source>
        <dbReference type="ARBA" id="ARBA00012780"/>
    </source>
</evidence>
<keyword evidence="5 9" id="KW-0326">Glycosidase</keyword>
<dbReference type="EC" id="3.2.1.39" evidence="3"/>
<evidence type="ECO:0000256" key="9">
    <source>
        <dbReference type="RuleBase" id="RU004336"/>
    </source>
</evidence>
<evidence type="ECO:0000256" key="6">
    <source>
        <dbReference type="ARBA" id="ARBA00033335"/>
    </source>
</evidence>
<evidence type="ECO:0000256" key="2">
    <source>
        <dbReference type="ARBA" id="ARBA00008773"/>
    </source>
</evidence>
<proteinExistence type="inferred from homology"/>
<dbReference type="AlphaFoldDB" id="A0A067K472"/>
<dbReference type="OrthoDB" id="846729at2759"/>
<organism evidence="11 12">
    <name type="scientific">Jatropha curcas</name>
    <name type="common">Barbados nut</name>
    <dbReference type="NCBI Taxonomy" id="180498"/>
    <lineage>
        <taxon>Eukaryota</taxon>
        <taxon>Viridiplantae</taxon>
        <taxon>Streptophyta</taxon>
        <taxon>Embryophyta</taxon>
        <taxon>Tracheophyta</taxon>
        <taxon>Spermatophyta</taxon>
        <taxon>Magnoliopsida</taxon>
        <taxon>eudicotyledons</taxon>
        <taxon>Gunneridae</taxon>
        <taxon>Pentapetalae</taxon>
        <taxon>rosids</taxon>
        <taxon>fabids</taxon>
        <taxon>Malpighiales</taxon>
        <taxon>Euphorbiaceae</taxon>
        <taxon>Crotonoideae</taxon>
        <taxon>Jatropheae</taxon>
        <taxon>Jatropha</taxon>
    </lineage>
</organism>
<dbReference type="GO" id="GO:0042973">
    <property type="term" value="F:glucan endo-1,3-beta-D-glucosidase activity"/>
    <property type="evidence" value="ECO:0007669"/>
    <property type="project" value="UniProtKB-EC"/>
</dbReference>
<evidence type="ECO:0000256" key="7">
    <source>
        <dbReference type="ARBA" id="ARBA00033417"/>
    </source>
</evidence>
<evidence type="ECO:0000256" key="8">
    <source>
        <dbReference type="RuleBase" id="RU004335"/>
    </source>
</evidence>
<accession>A0A067K472</accession>
<reference evidence="11 12" key="1">
    <citation type="journal article" date="2014" name="PLoS ONE">
        <title>Global Analysis of Gene Expression Profiles in Physic Nut (Jatropha curcas L.) Seedlings Exposed to Salt Stress.</title>
        <authorList>
            <person name="Zhang L."/>
            <person name="Zhang C."/>
            <person name="Wu P."/>
            <person name="Chen Y."/>
            <person name="Li M."/>
            <person name="Jiang H."/>
            <person name="Wu G."/>
        </authorList>
    </citation>
    <scope>NUCLEOTIDE SEQUENCE [LARGE SCALE GENOMIC DNA]</scope>
    <source>
        <strain evidence="12">cv. GZQX0401</strain>
        <tissue evidence="11">Young leaves</tissue>
    </source>
</reference>
<evidence type="ECO:0000256" key="10">
    <source>
        <dbReference type="SAM" id="SignalP"/>
    </source>
</evidence>
<evidence type="ECO:0000256" key="5">
    <source>
        <dbReference type="ARBA" id="ARBA00023295"/>
    </source>
</evidence>
<protein>
    <recommendedName>
        <fullName evidence="3">glucan endo-1,3-beta-D-glucosidase</fullName>
        <ecNumber evidence="3">3.2.1.39</ecNumber>
    </recommendedName>
    <alternativeName>
        <fullName evidence="6">(1-&gt;3)-beta-glucan endohydrolase</fullName>
    </alternativeName>
    <alternativeName>
        <fullName evidence="7">Beta-1,3-endoglucanase</fullName>
    </alternativeName>
</protein>
<feature type="signal peptide" evidence="10">
    <location>
        <begin position="1"/>
        <end position="30"/>
    </location>
</feature>
<evidence type="ECO:0000313" key="12">
    <source>
        <dbReference type="Proteomes" id="UP000027138"/>
    </source>
</evidence>
<dbReference type="EMBL" id="KK914893">
    <property type="protein sequence ID" value="KDP26594.1"/>
    <property type="molecule type" value="Genomic_DNA"/>
</dbReference>
<dbReference type="Pfam" id="PF00332">
    <property type="entry name" value="Glyco_hydro_17"/>
    <property type="match status" value="1"/>
</dbReference>
<dbReference type="PANTHER" id="PTHR32227">
    <property type="entry name" value="GLUCAN ENDO-1,3-BETA-GLUCOSIDASE BG1-RELATED-RELATED"/>
    <property type="match status" value="1"/>
</dbReference>
<dbReference type="PROSITE" id="PS00587">
    <property type="entry name" value="GLYCOSYL_HYDROL_F17"/>
    <property type="match status" value="1"/>
</dbReference>
<keyword evidence="4 9" id="KW-0378">Hydrolase</keyword>